<feature type="non-terminal residue" evidence="1">
    <location>
        <position position="52"/>
    </location>
</feature>
<evidence type="ECO:0000313" key="2">
    <source>
        <dbReference type="Proteomes" id="UP001153678"/>
    </source>
</evidence>
<reference evidence="1" key="1">
    <citation type="submission" date="2022-08" db="EMBL/GenBank/DDBJ databases">
        <authorList>
            <person name="Kallberg Y."/>
            <person name="Tangrot J."/>
            <person name="Rosling A."/>
        </authorList>
    </citation>
    <scope>NUCLEOTIDE SEQUENCE</scope>
    <source>
        <strain evidence="1">Wild A</strain>
    </source>
</reference>
<dbReference type="Proteomes" id="UP001153678">
    <property type="component" value="Unassembled WGS sequence"/>
</dbReference>
<sequence>AFIKEVPIQLLDKDTESHSHQVVVNIKNCKKLAATCEDQTHPHQVVVNDCAR</sequence>
<organism evidence="1 2">
    <name type="scientific">Funneliformis geosporum</name>
    <dbReference type="NCBI Taxonomy" id="1117311"/>
    <lineage>
        <taxon>Eukaryota</taxon>
        <taxon>Fungi</taxon>
        <taxon>Fungi incertae sedis</taxon>
        <taxon>Mucoromycota</taxon>
        <taxon>Glomeromycotina</taxon>
        <taxon>Glomeromycetes</taxon>
        <taxon>Glomerales</taxon>
        <taxon>Glomeraceae</taxon>
        <taxon>Funneliformis</taxon>
    </lineage>
</organism>
<dbReference type="EMBL" id="CAMKVN010014089">
    <property type="protein sequence ID" value="CAI2196348.1"/>
    <property type="molecule type" value="Genomic_DNA"/>
</dbReference>
<keyword evidence="2" id="KW-1185">Reference proteome</keyword>
<dbReference type="AlphaFoldDB" id="A0A9W4TAE7"/>
<name>A0A9W4TAE7_9GLOM</name>
<evidence type="ECO:0000313" key="1">
    <source>
        <dbReference type="EMBL" id="CAI2196348.1"/>
    </source>
</evidence>
<gene>
    <name evidence="1" type="ORF">FWILDA_LOCUS17533</name>
</gene>
<protein>
    <submittedName>
        <fullName evidence="1">3816_t:CDS:1</fullName>
    </submittedName>
</protein>
<comment type="caution">
    <text evidence="1">The sequence shown here is derived from an EMBL/GenBank/DDBJ whole genome shotgun (WGS) entry which is preliminary data.</text>
</comment>
<proteinExistence type="predicted"/>
<accession>A0A9W4TAE7</accession>
<feature type="non-terminal residue" evidence="1">
    <location>
        <position position="1"/>
    </location>
</feature>